<dbReference type="Gene3D" id="3.30.920.30">
    <property type="entry name" value="Hypothetical protein"/>
    <property type="match status" value="1"/>
</dbReference>
<dbReference type="Proteomes" id="UP000036106">
    <property type="component" value="Chromosome"/>
</dbReference>
<dbReference type="GO" id="GO:0003729">
    <property type="term" value="F:mRNA binding"/>
    <property type="evidence" value="ECO:0007669"/>
    <property type="project" value="InterPro"/>
</dbReference>
<evidence type="ECO:0000256" key="7">
    <source>
        <dbReference type="ARBA" id="ARBA00023016"/>
    </source>
</evidence>
<evidence type="ECO:0000313" key="9">
    <source>
        <dbReference type="Proteomes" id="UP000036106"/>
    </source>
</evidence>
<dbReference type="PATRIC" id="fig|1007676.4.peg.2574"/>
<dbReference type="GO" id="GO:0004519">
    <property type="term" value="F:endonuclease activity"/>
    <property type="evidence" value="ECO:0007669"/>
    <property type="project" value="UniProtKB-KW"/>
</dbReference>
<protein>
    <submittedName>
        <fullName evidence="8">Toxin-antitoxin system, toxin component, HicA family protein</fullName>
    </submittedName>
</protein>
<gene>
    <name evidence="8" type="ORF">ABM34_12715</name>
</gene>
<keyword evidence="9" id="KW-1185">Reference proteome</keyword>
<dbReference type="RefSeq" id="WP_048706256.1">
    <property type="nucleotide sequence ID" value="NZ_CP012034.1"/>
</dbReference>
<evidence type="ECO:0000256" key="2">
    <source>
        <dbReference type="ARBA" id="ARBA00022649"/>
    </source>
</evidence>
<dbReference type="KEGG" id="lgn:ABM34_12715"/>
<evidence type="ECO:0000256" key="3">
    <source>
        <dbReference type="ARBA" id="ARBA00022722"/>
    </source>
</evidence>
<dbReference type="Pfam" id="PF07927">
    <property type="entry name" value="HicA_toxin"/>
    <property type="match status" value="1"/>
</dbReference>
<organism evidence="8 9">
    <name type="scientific">Companilactobacillus ginsenosidimutans</name>
    <dbReference type="NCBI Taxonomy" id="1007676"/>
    <lineage>
        <taxon>Bacteria</taxon>
        <taxon>Bacillati</taxon>
        <taxon>Bacillota</taxon>
        <taxon>Bacilli</taxon>
        <taxon>Lactobacillales</taxon>
        <taxon>Lactobacillaceae</taxon>
        <taxon>Companilactobacillus</taxon>
    </lineage>
</organism>
<dbReference type="GO" id="GO:0016787">
    <property type="term" value="F:hydrolase activity"/>
    <property type="evidence" value="ECO:0007669"/>
    <property type="project" value="UniProtKB-KW"/>
</dbReference>
<dbReference type="InterPro" id="IPR038570">
    <property type="entry name" value="HicA_sf"/>
</dbReference>
<evidence type="ECO:0000256" key="4">
    <source>
        <dbReference type="ARBA" id="ARBA00022759"/>
    </source>
</evidence>
<sequence length="65" mass="7303">MPMNQRQMIKILRRNGWLLIKNAGKGSHAKLQKAGNRPIIVPHGEIDKYTEQNIIKAAGLKNELG</sequence>
<evidence type="ECO:0000256" key="1">
    <source>
        <dbReference type="ARBA" id="ARBA00006620"/>
    </source>
</evidence>
<accession>A0A0H4QMG8</accession>
<evidence type="ECO:0000256" key="5">
    <source>
        <dbReference type="ARBA" id="ARBA00022801"/>
    </source>
</evidence>
<dbReference type="OrthoDB" id="286048at2"/>
<keyword evidence="4" id="KW-0255">Endonuclease</keyword>
<keyword evidence="2" id="KW-1277">Toxin-antitoxin system</keyword>
<reference evidence="9" key="1">
    <citation type="submission" date="2015-07" db="EMBL/GenBank/DDBJ databases">
        <title>Lactobacillus ginsenosidimutans/EMML 3141/ whole genome sequencing.</title>
        <authorList>
            <person name="Kim M.K."/>
            <person name="Im W.-T."/>
            <person name="Srinivasan S."/>
            <person name="Lee J.-J."/>
        </authorList>
    </citation>
    <scope>NUCLEOTIDE SEQUENCE [LARGE SCALE GENOMIC DNA]</scope>
    <source>
        <strain evidence="9">EMML 3041</strain>
    </source>
</reference>
<keyword evidence="6" id="KW-0694">RNA-binding</keyword>
<dbReference type="STRING" id="1007676.ABM34_12715"/>
<dbReference type="EMBL" id="CP012034">
    <property type="protein sequence ID" value="AKP68316.1"/>
    <property type="molecule type" value="Genomic_DNA"/>
</dbReference>
<dbReference type="AlphaFoldDB" id="A0A0H4QMG8"/>
<dbReference type="SUPFAM" id="SSF54786">
    <property type="entry name" value="YcfA/nrd intein domain"/>
    <property type="match status" value="1"/>
</dbReference>
<name>A0A0H4QMG8_9LACO</name>
<keyword evidence="7" id="KW-0346">Stress response</keyword>
<evidence type="ECO:0000256" key="6">
    <source>
        <dbReference type="ARBA" id="ARBA00022884"/>
    </source>
</evidence>
<keyword evidence="3" id="KW-0540">Nuclease</keyword>
<evidence type="ECO:0000313" key="8">
    <source>
        <dbReference type="EMBL" id="AKP68316.1"/>
    </source>
</evidence>
<keyword evidence="5" id="KW-0378">Hydrolase</keyword>
<proteinExistence type="inferred from homology"/>
<comment type="similarity">
    <text evidence="1">Belongs to the HicA mRNA interferase family.</text>
</comment>
<dbReference type="InterPro" id="IPR012933">
    <property type="entry name" value="HicA_mRNA_interferase"/>
</dbReference>